<evidence type="ECO:0000313" key="3">
    <source>
        <dbReference type="Proteomes" id="UP000054815"/>
    </source>
</evidence>
<organism evidence="2 3">
    <name type="scientific">Trichinella pseudospiralis</name>
    <name type="common">Parasitic roundworm</name>
    <dbReference type="NCBI Taxonomy" id="6337"/>
    <lineage>
        <taxon>Eukaryota</taxon>
        <taxon>Metazoa</taxon>
        <taxon>Ecdysozoa</taxon>
        <taxon>Nematoda</taxon>
        <taxon>Enoplea</taxon>
        <taxon>Dorylaimia</taxon>
        <taxon>Trichinellida</taxon>
        <taxon>Trichinellidae</taxon>
        <taxon>Trichinella</taxon>
    </lineage>
</organism>
<name>A0A0V0YMR6_TRIPS</name>
<reference evidence="2 3" key="1">
    <citation type="submission" date="2015-01" db="EMBL/GenBank/DDBJ databases">
        <title>Evolution of Trichinella species and genotypes.</title>
        <authorList>
            <person name="Korhonen P.K."/>
            <person name="Edoardo P."/>
            <person name="Giuseppe L.R."/>
            <person name="Gasser R.B."/>
        </authorList>
    </citation>
    <scope>NUCLEOTIDE SEQUENCE [LARGE SCALE GENOMIC DNA]</scope>
    <source>
        <strain evidence="2">ISS141</strain>
    </source>
</reference>
<protein>
    <submittedName>
        <fullName evidence="2">Uncharacterized protein</fullName>
    </submittedName>
</protein>
<accession>A0A0V0YMR6</accession>
<feature type="compositionally biased region" description="Basic and acidic residues" evidence="1">
    <location>
        <begin position="59"/>
        <end position="70"/>
    </location>
</feature>
<feature type="region of interest" description="Disordered" evidence="1">
    <location>
        <begin position="54"/>
        <end position="76"/>
    </location>
</feature>
<comment type="caution">
    <text evidence="2">The sequence shown here is derived from an EMBL/GenBank/DDBJ whole genome shotgun (WGS) entry which is preliminary data.</text>
</comment>
<proteinExistence type="predicted"/>
<evidence type="ECO:0000256" key="1">
    <source>
        <dbReference type="SAM" id="MobiDB-lite"/>
    </source>
</evidence>
<gene>
    <name evidence="2" type="ORF">T4E_3980</name>
</gene>
<dbReference type="AlphaFoldDB" id="A0A0V0YMR6"/>
<sequence length="76" mass="8024">MPAAKTVCSYATPLQLFPIRRPWGPVSINIFGIPMSCHDKMGQPAGITGLIHKVAGSPTDERSDDGDGSKKANSSL</sequence>
<dbReference type="EMBL" id="JYDU01000002">
    <property type="protein sequence ID" value="KRY01637.1"/>
    <property type="molecule type" value="Genomic_DNA"/>
</dbReference>
<dbReference type="Proteomes" id="UP000054815">
    <property type="component" value="Unassembled WGS sequence"/>
</dbReference>
<evidence type="ECO:0000313" key="2">
    <source>
        <dbReference type="EMBL" id="KRY01637.1"/>
    </source>
</evidence>